<gene>
    <name evidence="1" type="ORF">A2531_03650</name>
</gene>
<sequence>MKKLLTPNNFGKIFLIDECPKIKIKDFIKKYKEEIKKLLIESELKAMGEKIELTTSKTNYNGLRF</sequence>
<accession>A0A1F5TPX9</accession>
<protein>
    <submittedName>
        <fullName evidence="1">Uncharacterized protein</fullName>
    </submittedName>
</protein>
<reference evidence="1 2" key="1">
    <citation type="journal article" date="2016" name="Nat. Commun.">
        <title>Thousands of microbial genomes shed light on interconnected biogeochemical processes in an aquifer system.</title>
        <authorList>
            <person name="Anantharaman K."/>
            <person name="Brown C.T."/>
            <person name="Hug L.A."/>
            <person name="Sharon I."/>
            <person name="Castelle C.J."/>
            <person name="Probst A.J."/>
            <person name="Thomas B.C."/>
            <person name="Singh A."/>
            <person name="Wilkins M.J."/>
            <person name="Karaoz U."/>
            <person name="Brodie E.L."/>
            <person name="Williams K.H."/>
            <person name="Hubbard S.S."/>
            <person name="Banfield J.F."/>
        </authorList>
    </citation>
    <scope>NUCLEOTIDE SEQUENCE [LARGE SCALE GENOMIC DNA]</scope>
</reference>
<evidence type="ECO:0000313" key="1">
    <source>
        <dbReference type="EMBL" id="OGF41022.1"/>
    </source>
</evidence>
<dbReference type="AlphaFoldDB" id="A0A1F5TPX9"/>
<comment type="caution">
    <text evidence="1">The sequence shown here is derived from an EMBL/GenBank/DDBJ whole genome shotgun (WGS) entry which is preliminary data.</text>
</comment>
<proteinExistence type="predicted"/>
<dbReference type="EMBL" id="MFGO01000015">
    <property type="protein sequence ID" value="OGF41022.1"/>
    <property type="molecule type" value="Genomic_DNA"/>
</dbReference>
<organism evidence="1 2">
    <name type="scientific">Candidatus Falkowbacteria bacterium RIFOXYD2_FULL_34_120</name>
    <dbReference type="NCBI Taxonomy" id="1798007"/>
    <lineage>
        <taxon>Bacteria</taxon>
        <taxon>Candidatus Falkowiibacteriota</taxon>
    </lineage>
</organism>
<dbReference type="Proteomes" id="UP000177579">
    <property type="component" value="Unassembled WGS sequence"/>
</dbReference>
<name>A0A1F5TPX9_9BACT</name>
<evidence type="ECO:0000313" key="2">
    <source>
        <dbReference type="Proteomes" id="UP000177579"/>
    </source>
</evidence>